<evidence type="ECO:0000256" key="7">
    <source>
        <dbReference type="ARBA" id="ARBA00022679"/>
    </source>
</evidence>
<dbReference type="PANTHER" id="PTHR44936">
    <property type="entry name" value="SENSOR PROTEIN CREC"/>
    <property type="match status" value="1"/>
</dbReference>
<dbReference type="Pfam" id="PF02518">
    <property type="entry name" value="HATPase_c"/>
    <property type="match status" value="1"/>
</dbReference>
<keyword evidence="10" id="KW-0418">Kinase</keyword>
<proteinExistence type="predicted"/>
<dbReference type="PANTHER" id="PTHR44936:SF5">
    <property type="entry name" value="SENSOR HISTIDINE KINASE ENVZ"/>
    <property type="match status" value="1"/>
</dbReference>
<accession>A0ABU8WR75</accession>
<keyword evidence="20" id="KW-1185">Reference proteome</keyword>
<keyword evidence="5" id="KW-0997">Cell inner membrane</keyword>
<evidence type="ECO:0000256" key="9">
    <source>
        <dbReference type="ARBA" id="ARBA00022741"/>
    </source>
</evidence>
<dbReference type="Pfam" id="PF00672">
    <property type="entry name" value="HAMP"/>
    <property type="match status" value="1"/>
</dbReference>
<evidence type="ECO:0000256" key="16">
    <source>
        <dbReference type="SAM" id="Phobius"/>
    </source>
</evidence>
<dbReference type="Proteomes" id="UP001385892">
    <property type="component" value="Unassembled WGS sequence"/>
</dbReference>
<keyword evidence="6" id="KW-0597">Phosphoprotein</keyword>
<dbReference type="PRINTS" id="PR00344">
    <property type="entry name" value="BCTRLSENSOR"/>
</dbReference>
<dbReference type="SMART" id="SM00304">
    <property type="entry name" value="HAMP"/>
    <property type="match status" value="1"/>
</dbReference>
<keyword evidence="4" id="KW-1003">Cell membrane</keyword>
<dbReference type="SMART" id="SM00387">
    <property type="entry name" value="HATPase_c"/>
    <property type="match status" value="1"/>
</dbReference>
<dbReference type="PROSITE" id="PS50109">
    <property type="entry name" value="HIS_KIN"/>
    <property type="match status" value="1"/>
</dbReference>
<reference evidence="19 20" key="1">
    <citation type="submission" date="2024-03" db="EMBL/GenBank/DDBJ databases">
        <title>Novel species of the genus Variovorax.</title>
        <authorList>
            <person name="Liu Q."/>
            <person name="Xin Y.-H."/>
        </authorList>
    </citation>
    <scope>NUCLEOTIDE SEQUENCE [LARGE SCALE GENOMIC DNA]</scope>
    <source>
        <strain evidence="19 20">KACC 18900</strain>
    </source>
</reference>
<dbReference type="Gene3D" id="3.30.565.10">
    <property type="entry name" value="Histidine kinase-like ATPase, C-terminal domain"/>
    <property type="match status" value="1"/>
</dbReference>
<evidence type="ECO:0000256" key="11">
    <source>
        <dbReference type="ARBA" id="ARBA00022840"/>
    </source>
</evidence>
<evidence type="ECO:0000256" key="2">
    <source>
        <dbReference type="ARBA" id="ARBA00004429"/>
    </source>
</evidence>
<feature type="compositionally biased region" description="Low complexity" evidence="15">
    <location>
        <begin position="45"/>
        <end position="60"/>
    </location>
</feature>
<evidence type="ECO:0000313" key="20">
    <source>
        <dbReference type="Proteomes" id="UP001385892"/>
    </source>
</evidence>
<evidence type="ECO:0000259" key="17">
    <source>
        <dbReference type="PROSITE" id="PS50109"/>
    </source>
</evidence>
<keyword evidence="9" id="KW-0547">Nucleotide-binding</keyword>
<dbReference type="InterPro" id="IPR004358">
    <property type="entry name" value="Sig_transdc_His_kin-like_C"/>
</dbReference>
<dbReference type="Pfam" id="PF00512">
    <property type="entry name" value="HisKA"/>
    <property type="match status" value="1"/>
</dbReference>
<evidence type="ECO:0000313" key="19">
    <source>
        <dbReference type="EMBL" id="MEJ8849409.1"/>
    </source>
</evidence>
<name>A0ABU8WR75_9BURK</name>
<evidence type="ECO:0000256" key="6">
    <source>
        <dbReference type="ARBA" id="ARBA00022553"/>
    </source>
</evidence>
<feature type="transmembrane region" description="Helical" evidence="16">
    <location>
        <begin position="115"/>
        <end position="133"/>
    </location>
</feature>
<sequence>MAQEPPAATARVPAATPAATSTESTAADKPSEPSAPGAAPPSPTPTARAIPPQVKAAPEAKPTPLPPPTRGLFGLAPAPFVEGDFIAAVRLPESGGWATVQPVPQPFPNAWQRRVLLWFLVAALLVAPAGWWFSRRLVRPLAGFARAAEQLGRDPKASVLALQGPAEVGRAAQAFNRMQSQLRSFVDDRTTMIGAISHDLRTPLTRMRFRIEEAPDEIREGMLNDVEEMERMISSVLAFIRNASEPGARERLDLSSIVEDVVEDAVFVGKDVRLERNANAAVDVDAIGMRRVLDNLIENAVKYGDQARVRLFIDHEDAVAEVSDSGPGLPEDELDRVFQPFYRAGAARRSGKQGSGLGLAVCRSIARAHGGDVHLKRGARGLVAQLRVPLATRFANA</sequence>
<evidence type="ECO:0000256" key="10">
    <source>
        <dbReference type="ARBA" id="ARBA00022777"/>
    </source>
</evidence>
<keyword evidence="12 16" id="KW-1133">Transmembrane helix</keyword>
<dbReference type="PROSITE" id="PS50885">
    <property type="entry name" value="HAMP"/>
    <property type="match status" value="1"/>
</dbReference>
<dbReference type="InterPro" id="IPR036890">
    <property type="entry name" value="HATPase_C_sf"/>
</dbReference>
<evidence type="ECO:0000256" key="3">
    <source>
        <dbReference type="ARBA" id="ARBA00012438"/>
    </source>
</evidence>
<gene>
    <name evidence="19" type="ORF">WKW82_22335</name>
</gene>
<comment type="subcellular location">
    <subcellularLocation>
        <location evidence="2">Cell inner membrane</location>
        <topology evidence="2">Multi-pass membrane protein</topology>
    </subcellularLocation>
</comment>
<keyword evidence="13" id="KW-0902">Two-component regulatory system</keyword>
<comment type="catalytic activity">
    <reaction evidence="1">
        <text>ATP + protein L-histidine = ADP + protein N-phospho-L-histidine.</text>
        <dbReference type="EC" id="2.7.13.3"/>
    </reaction>
</comment>
<evidence type="ECO:0000256" key="14">
    <source>
        <dbReference type="ARBA" id="ARBA00023136"/>
    </source>
</evidence>
<feature type="domain" description="HAMP" evidence="18">
    <location>
        <begin position="135"/>
        <end position="187"/>
    </location>
</feature>
<evidence type="ECO:0000256" key="15">
    <source>
        <dbReference type="SAM" id="MobiDB-lite"/>
    </source>
</evidence>
<evidence type="ECO:0000256" key="12">
    <source>
        <dbReference type="ARBA" id="ARBA00022989"/>
    </source>
</evidence>
<dbReference type="SUPFAM" id="SSF158472">
    <property type="entry name" value="HAMP domain-like"/>
    <property type="match status" value="1"/>
</dbReference>
<keyword evidence="14 16" id="KW-0472">Membrane</keyword>
<dbReference type="InterPro" id="IPR003660">
    <property type="entry name" value="HAMP_dom"/>
</dbReference>
<dbReference type="InterPro" id="IPR050980">
    <property type="entry name" value="2C_sensor_his_kinase"/>
</dbReference>
<dbReference type="InterPro" id="IPR003594">
    <property type="entry name" value="HATPase_dom"/>
</dbReference>
<keyword evidence="7" id="KW-0808">Transferase</keyword>
<evidence type="ECO:0000256" key="5">
    <source>
        <dbReference type="ARBA" id="ARBA00022519"/>
    </source>
</evidence>
<dbReference type="Gene3D" id="1.10.287.130">
    <property type="match status" value="1"/>
</dbReference>
<dbReference type="CDD" id="cd00082">
    <property type="entry name" value="HisKA"/>
    <property type="match status" value="1"/>
</dbReference>
<feature type="domain" description="Histidine kinase" evidence="17">
    <location>
        <begin position="195"/>
        <end position="392"/>
    </location>
</feature>
<evidence type="ECO:0000256" key="13">
    <source>
        <dbReference type="ARBA" id="ARBA00023012"/>
    </source>
</evidence>
<evidence type="ECO:0000256" key="8">
    <source>
        <dbReference type="ARBA" id="ARBA00022692"/>
    </source>
</evidence>
<feature type="compositionally biased region" description="Low complexity" evidence="15">
    <location>
        <begin position="1"/>
        <end position="37"/>
    </location>
</feature>
<dbReference type="SMART" id="SM00388">
    <property type="entry name" value="HisKA"/>
    <property type="match status" value="1"/>
</dbReference>
<dbReference type="InterPro" id="IPR003661">
    <property type="entry name" value="HisK_dim/P_dom"/>
</dbReference>
<keyword evidence="8 16" id="KW-0812">Transmembrane</keyword>
<evidence type="ECO:0000256" key="1">
    <source>
        <dbReference type="ARBA" id="ARBA00000085"/>
    </source>
</evidence>
<dbReference type="GO" id="GO:0005524">
    <property type="term" value="F:ATP binding"/>
    <property type="evidence" value="ECO:0007669"/>
    <property type="project" value="UniProtKB-KW"/>
</dbReference>
<dbReference type="CDD" id="cd06225">
    <property type="entry name" value="HAMP"/>
    <property type="match status" value="1"/>
</dbReference>
<dbReference type="EMBL" id="JBBKZT010000010">
    <property type="protein sequence ID" value="MEJ8849409.1"/>
    <property type="molecule type" value="Genomic_DNA"/>
</dbReference>
<feature type="region of interest" description="Disordered" evidence="15">
    <location>
        <begin position="1"/>
        <end position="71"/>
    </location>
</feature>
<evidence type="ECO:0000259" key="18">
    <source>
        <dbReference type="PROSITE" id="PS50885"/>
    </source>
</evidence>
<dbReference type="RefSeq" id="WP_340344535.1">
    <property type="nucleotide sequence ID" value="NZ_JBBKZT010000010.1"/>
</dbReference>
<dbReference type="CDD" id="cd00075">
    <property type="entry name" value="HATPase"/>
    <property type="match status" value="1"/>
</dbReference>
<keyword evidence="11 19" id="KW-0067">ATP-binding</keyword>
<evidence type="ECO:0000256" key="4">
    <source>
        <dbReference type="ARBA" id="ARBA00022475"/>
    </source>
</evidence>
<comment type="caution">
    <text evidence="19">The sequence shown here is derived from an EMBL/GenBank/DDBJ whole genome shotgun (WGS) entry which is preliminary data.</text>
</comment>
<organism evidence="19 20">
    <name type="scientific">Variovorax rhizosphaerae</name>
    <dbReference type="NCBI Taxonomy" id="1836200"/>
    <lineage>
        <taxon>Bacteria</taxon>
        <taxon>Pseudomonadati</taxon>
        <taxon>Pseudomonadota</taxon>
        <taxon>Betaproteobacteria</taxon>
        <taxon>Burkholderiales</taxon>
        <taxon>Comamonadaceae</taxon>
        <taxon>Variovorax</taxon>
    </lineage>
</organism>
<dbReference type="SUPFAM" id="SSF55874">
    <property type="entry name" value="ATPase domain of HSP90 chaperone/DNA topoisomerase II/histidine kinase"/>
    <property type="match status" value="1"/>
</dbReference>
<dbReference type="EC" id="2.7.13.3" evidence="3"/>
<dbReference type="InterPro" id="IPR005467">
    <property type="entry name" value="His_kinase_dom"/>
</dbReference>
<dbReference type="InterPro" id="IPR036097">
    <property type="entry name" value="HisK_dim/P_sf"/>
</dbReference>
<protein>
    <recommendedName>
        <fullName evidence="3">histidine kinase</fullName>
        <ecNumber evidence="3">2.7.13.3</ecNumber>
    </recommendedName>
</protein>
<dbReference type="SUPFAM" id="SSF47384">
    <property type="entry name" value="Homodimeric domain of signal transducing histidine kinase"/>
    <property type="match status" value="1"/>
</dbReference>